<evidence type="ECO:0000256" key="4">
    <source>
        <dbReference type="ARBA" id="ARBA00008982"/>
    </source>
</evidence>
<dbReference type="InterPro" id="IPR036043">
    <property type="entry name" value="Phosphoglycerate_kinase_sf"/>
</dbReference>
<dbReference type="GeneID" id="24424760"/>
<evidence type="ECO:0000256" key="17">
    <source>
        <dbReference type="RuleBase" id="RU000532"/>
    </source>
</evidence>
<dbReference type="SUPFAM" id="SSF53748">
    <property type="entry name" value="Phosphoglycerate kinase"/>
    <property type="match status" value="1"/>
</dbReference>
<feature type="binding site" evidence="15">
    <location>
        <begin position="65"/>
        <end position="68"/>
    </location>
    <ligand>
        <name>substrate</name>
    </ligand>
</feature>
<dbReference type="GO" id="GO:0006096">
    <property type="term" value="P:glycolytic process"/>
    <property type="evidence" value="ECO:0007669"/>
    <property type="project" value="UniProtKB-UniPathway"/>
</dbReference>
<dbReference type="Pfam" id="PF00162">
    <property type="entry name" value="PGK"/>
    <property type="match status" value="1"/>
</dbReference>
<evidence type="ECO:0000256" key="18">
    <source>
        <dbReference type="RuleBase" id="RU000696"/>
    </source>
</evidence>
<dbReference type="UniPathway" id="UPA00109">
    <property type="reaction ID" value="UER00185"/>
</dbReference>
<keyword evidence="8 17" id="KW-0808">Transferase</keyword>
<feature type="binding site" evidence="15">
    <location>
        <position position="121"/>
    </location>
    <ligand>
        <name>(2R)-3-phosphoglycerate</name>
        <dbReference type="ChEBI" id="CHEBI:58272"/>
    </ligand>
</feature>
<dbReference type="GO" id="GO:0005829">
    <property type="term" value="C:cytosol"/>
    <property type="evidence" value="ECO:0007669"/>
    <property type="project" value="TreeGrafter"/>
</dbReference>
<dbReference type="KEGG" id="bmic:BMR1_03g00625"/>
<evidence type="ECO:0000256" key="14">
    <source>
        <dbReference type="ARBA" id="ARBA00023152"/>
    </source>
</evidence>
<feature type="binding site" evidence="16">
    <location>
        <position position="329"/>
    </location>
    <ligand>
        <name>ATP</name>
        <dbReference type="ChEBI" id="CHEBI:30616"/>
    </ligand>
</feature>
<evidence type="ECO:0000256" key="5">
    <source>
        <dbReference type="ARBA" id="ARBA00011245"/>
    </source>
</evidence>
<accession>A0A0K3AQJ5</accession>
<evidence type="ECO:0000256" key="15">
    <source>
        <dbReference type="PIRSR" id="PIRSR000724-1"/>
    </source>
</evidence>
<dbReference type="PANTHER" id="PTHR11406">
    <property type="entry name" value="PHOSPHOGLYCERATE KINASE"/>
    <property type="match status" value="1"/>
</dbReference>
<evidence type="ECO:0000313" key="19">
    <source>
        <dbReference type="EMBL" id="CTQ40725.1"/>
    </source>
</evidence>
<keyword evidence="13" id="KW-0460">Magnesium</keyword>
<dbReference type="GO" id="GO:0043531">
    <property type="term" value="F:ADP binding"/>
    <property type="evidence" value="ECO:0007669"/>
    <property type="project" value="TreeGrafter"/>
</dbReference>
<sequence>MLLENKLSLEDIVDKLPGKRIVMRVDYNVPIANGEVSDSTRIVATIPTLKFLIEHQVKSIILLSHCGRPNGKVDPKYTLAPVAPVLSELIKMPVKFINNCVGDTVLQQLNDGFIFLLENVRFHAEEEAKSGYEEFRKQLTLLGDIYVNDAFGSSHRPHSSVVGIDLPLKVAGLLVKRELKYFGTVLESPNRPFLSILGGAKVKDKVKLIMNLLDKVNEIIIGGGMAYTFLKVKENMSIGSSIFDPEGVQIVPKILEKATEKGVKIHLPVDFVINNGFKNEGPIKIVGKEEGIPDGWEGLDCGPESSKQFHNVIINAKTIVWNGPLGVFEMSNFAKGSLSCLDSCVEAKNNGAVTIVGGGDTAALVESVNKGSLFSHVSTGGGASLELLEGKVLPGIASLSDSC</sequence>
<evidence type="ECO:0000256" key="8">
    <source>
        <dbReference type="ARBA" id="ARBA00022679"/>
    </source>
</evidence>
<reference evidence="19 20" key="3">
    <citation type="journal article" date="2016" name="Sci. Rep.">
        <title>Genome-wide diversity and gene expression profiling of Babesia microti isolates identify polymorphic genes that mediate host-pathogen interactions.</title>
        <authorList>
            <person name="Silva J.C."/>
            <person name="Cornillot E."/>
            <person name="McCracken C."/>
            <person name="Usmani-Brown S."/>
            <person name="Dwivedi A."/>
            <person name="Ifeonu O.O."/>
            <person name="Crabtree J."/>
            <person name="Gotia H.T."/>
            <person name="Virji A.Z."/>
            <person name="Reynes C."/>
            <person name="Colinge J."/>
            <person name="Kumar V."/>
            <person name="Lawres L."/>
            <person name="Pazzi J.E."/>
            <person name="Pablo J.V."/>
            <person name="Hung C."/>
            <person name="Brancato J."/>
            <person name="Kumari P."/>
            <person name="Orvis J."/>
            <person name="Tretina K."/>
            <person name="Chibucos M."/>
            <person name="Ott S."/>
            <person name="Sadzewicz L."/>
            <person name="Sengamalay N."/>
            <person name="Shetty A.C."/>
            <person name="Su Q."/>
            <person name="Tallon L."/>
            <person name="Fraser C.M."/>
            <person name="Frutos R."/>
            <person name="Molina D.M."/>
            <person name="Krause P.J."/>
            <person name="Ben Mamoun C."/>
        </authorList>
    </citation>
    <scope>NUCLEOTIDE SEQUENCE [LARGE SCALE GENOMIC DNA]</scope>
    <source>
        <strain evidence="19 20">RI</strain>
    </source>
</reference>
<dbReference type="GO" id="GO:0046872">
    <property type="term" value="F:metal ion binding"/>
    <property type="evidence" value="ECO:0007669"/>
    <property type="project" value="UniProtKB-KW"/>
</dbReference>
<evidence type="ECO:0000256" key="10">
    <source>
        <dbReference type="ARBA" id="ARBA00022741"/>
    </source>
</evidence>
<evidence type="ECO:0000256" key="3">
    <source>
        <dbReference type="ARBA" id="ARBA00004838"/>
    </source>
</evidence>
<evidence type="ECO:0000256" key="7">
    <source>
        <dbReference type="ARBA" id="ARBA00016471"/>
    </source>
</evidence>
<comment type="subunit">
    <text evidence="5 18">Monomer.</text>
</comment>
<dbReference type="HAMAP" id="MF_00145">
    <property type="entry name" value="Phosphoglyc_kinase"/>
    <property type="match status" value="1"/>
</dbReference>
<dbReference type="InterPro" id="IPR015824">
    <property type="entry name" value="Phosphoglycerate_kinase_N"/>
</dbReference>
<reference evidence="19 20" key="1">
    <citation type="journal article" date="2012" name="Nucleic Acids Res.">
        <title>Sequencing of the smallest Apicomplexan genome from the human pathogen Babesia microti.</title>
        <authorList>
            <person name="Cornillot E."/>
            <person name="Hadj-Kaddour K."/>
            <person name="Dassouli A."/>
            <person name="Noel B."/>
            <person name="Ranwez V."/>
            <person name="Vacherie B."/>
            <person name="Augagneur Y."/>
            <person name="Bres V."/>
            <person name="Duclos A."/>
            <person name="Randazzo S."/>
            <person name="Carcy B."/>
            <person name="Debierre-Grockiego F."/>
            <person name="Delbecq S."/>
            <person name="Moubri-Menage K."/>
            <person name="Shams-Eldin H."/>
            <person name="Usmani-Brown S."/>
            <person name="Bringaud F."/>
            <person name="Wincker P."/>
            <person name="Vivares C.P."/>
            <person name="Schwarz R.T."/>
            <person name="Schetters T.P."/>
            <person name="Krause P.J."/>
            <person name="Gorenflot A."/>
            <person name="Berry V."/>
            <person name="Barbe V."/>
            <person name="Ben Mamoun C."/>
        </authorList>
    </citation>
    <scope>NUCLEOTIDE SEQUENCE [LARGE SCALE GENOMIC DNA]</scope>
    <source>
        <strain evidence="19 20">RI</strain>
    </source>
</reference>
<dbReference type="CDD" id="cd00318">
    <property type="entry name" value="Phosphoglycerate_kinase"/>
    <property type="match status" value="1"/>
</dbReference>
<comment type="cofactor">
    <cofactor evidence="2">
        <name>Mg(2+)</name>
        <dbReference type="ChEBI" id="CHEBI:18420"/>
    </cofactor>
</comment>
<reference evidence="19 20" key="2">
    <citation type="journal article" date="2013" name="PLoS ONE">
        <title>Whole genome mapping and re-organization of the nuclear and mitochondrial genomes of Babesia microti isolates.</title>
        <authorList>
            <person name="Cornillot E."/>
            <person name="Dassouli A."/>
            <person name="Garg A."/>
            <person name="Pachikara N."/>
            <person name="Randazzo S."/>
            <person name="Depoix D."/>
            <person name="Carcy B."/>
            <person name="Delbecq S."/>
            <person name="Frutos R."/>
            <person name="Silva J.C."/>
            <person name="Sutton R."/>
            <person name="Krause P.J."/>
            <person name="Mamoun C.B."/>
        </authorList>
    </citation>
    <scope>NUCLEOTIDE SEQUENCE [LARGE SCALE GENOMIC DNA]</scope>
    <source>
        <strain evidence="19 20">RI</strain>
    </source>
</reference>
<dbReference type="PRINTS" id="PR00477">
    <property type="entry name" value="PHGLYCKINASE"/>
</dbReference>
<dbReference type="RefSeq" id="XP_012648736.1">
    <property type="nucleotide sequence ID" value="XM_012793282.1"/>
</dbReference>
<dbReference type="OrthoDB" id="275353at2759"/>
<dbReference type="OMA" id="CCFEERE"/>
<dbReference type="FunFam" id="3.40.50.1260:FF:000003">
    <property type="entry name" value="Phosphoglycerate kinase"/>
    <property type="match status" value="1"/>
</dbReference>
<dbReference type="Proteomes" id="UP000002899">
    <property type="component" value="Chromosome III"/>
</dbReference>
<dbReference type="GO" id="GO:0006094">
    <property type="term" value="P:gluconeogenesis"/>
    <property type="evidence" value="ECO:0007669"/>
    <property type="project" value="TreeGrafter"/>
</dbReference>
<evidence type="ECO:0000256" key="6">
    <source>
        <dbReference type="ARBA" id="ARBA00013061"/>
    </source>
</evidence>
<comment type="similarity">
    <text evidence="4 17">Belongs to the phosphoglycerate kinase family.</text>
</comment>
<protein>
    <recommendedName>
        <fullName evidence="7 17">Phosphoglycerate kinase</fullName>
        <ecNumber evidence="6 17">2.7.2.3</ecNumber>
    </recommendedName>
</protein>
<dbReference type="PANTHER" id="PTHR11406:SF0">
    <property type="entry name" value="PHOSPHOGLYCERATE KINASE"/>
    <property type="match status" value="1"/>
</dbReference>
<keyword evidence="14" id="KW-0324">Glycolysis</keyword>
<evidence type="ECO:0000256" key="16">
    <source>
        <dbReference type="PIRSR" id="PIRSR000724-2"/>
    </source>
</evidence>
<dbReference type="InterPro" id="IPR001576">
    <property type="entry name" value="Phosphoglycerate_kinase"/>
</dbReference>
<dbReference type="GO" id="GO:0004618">
    <property type="term" value="F:phosphoglycerate kinase activity"/>
    <property type="evidence" value="ECO:0007669"/>
    <property type="project" value="UniProtKB-EC"/>
</dbReference>
<feature type="binding site" evidence="16">
    <location>
        <position position="298"/>
    </location>
    <ligand>
        <name>ATP</name>
        <dbReference type="ChEBI" id="CHEBI:30616"/>
    </ligand>
</feature>
<comment type="pathway">
    <text evidence="3 17">Carbohydrate degradation; glycolysis; pyruvate from D-glyceraldehyde 3-phosphate: step 2/5.</text>
</comment>
<gene>
    <name evidence="19" type="ORF">BMR1_03g00625</name>
</gene>
<dbReference type="EC" id="2.7.2.3" evidence="6 17"/>
<evidence type="ECO:0000256" key="12">
    <source>
        <dbReference type="ARBA" id="ARBA00022840"/>
    </source>
</evidence>
<dbReference type="AlphaFoldDB" id="A0A0K3AQJ5"/>
<keyword evidence="12 16" id="KW-0067">ATP-binding</keyword>
<evidence type="ECO:0000256" key="2">
    <source>
        <dbReference type="ARBA" id="ARBA00001946"/>
    </source>
</evidence>
<dbReference type="EMBL" id="LN871598">
    <property type="protein sequence ID" value="CTQ40725.1"/>
    <property type="molecule type" value="Genomic_DNA"/>
</dbReference>
<evidence type="ECO:0000313" key="20">
    <source>
        <dbReference type="Proteomes" id="UP000002899"/>
    </source>
</evidence>
<feature type="binding site" evidence="15">
    <location>
        <begin position="26"/>
        <end position="28"/>
    </location>
    <ligand>
        <name>substrate</name>
    </ligand>
</feature>
<dbReference type="Gene3D" id="3.40.50.1260">
    <property type="entry name" value="Phosphoglycerate kinase, N-terminal domain"/>
    <property type="match status" value="3"/>
</dbReference>
<dbReference type="GO" id="GO:0005524">
    <property type="term" value="F:ATP binding"/>
    <property type="evidence" value="ECO:0007669"/>
    <property type="project" value="UniProtKB-KW"/>
</dbReference>
<keyword evidence="9" id="KW-0479">Metal-binding</keyword>
<feature type="binding site" evidence="16">
    <location>
        <position position="205"/>
    </location>
    <ligand>
        <name>ATP</name>
        <dbReference type="ChEBI" id="CHEBI:30616"/>
    </ligand>
</feature>
<feature type="binding site" evidence="15">
    <location>
        <position position="41"/>
    </location>
    <ligand>
        <name>(2R)-3-phosphoglycerate</name>
        <dbReference type="ChEBI" id="CHEBI:58272"/>
    </ligand>
</feature>
<keyword evidence="10" id="KW-0547">Nucleotide-binding</keyword>
<evidence type="ECO:0000256" key="9">
    <source>
        <dbReference type="ARBA" id="ARBA00022723"/>
    </source>
</evidence>
<dbReference type="PIRSF" id="PIRSF000724">
    <property type="entry name" value="Pgk"/>
    <property type="match status" value="1"/>
</dbReference>
<feature type="binding site" evidence="15">
    <location>
        <position position="156"/>
    </location>
    <ligand>
        <name>(2R)-3-phosphoglycerate</name>
        <dbReference type="ChEBI" id="CHEBI:58272"/>
    </ligand>
</feature>
<name>A0A0K3AQJ5_BABMR</name>
<feature type="binding site" evidence="16">
    <location>
        <begin position="358"/>
        <end position="361"/>
    </location>
    <ligand>
        <name>ATP</name>
        <dbReference type="ChEBI" id="CHEBI:30616"/>
    </ligand>
</feature>
<evidence type="ECO:0000256" key="11">
    <source>
        <dbReference type="ARBA" id="ARBA00022777"/>
    </source>
</evidence>
<proteinExistence type="inferred from homology"/>
<evidence type="ECO:0000256" key="13">
    <source>
        <dbReference type="ARBA" id="ARBA00022842"/>
    </source>
</evidence>
<comment type="catalytic activity">
    <reaction evidence="1 17">
        <text>(2R)-3-phosphoglycerate + ATP = (2R)-3-phospho-glyceroyl phosphate + ADP</text>
        <dbReference type="Rhea" id="RHEA:14801"/>
        <dbReference type="ChEBI" id="CHEBI:30616"/>
        <dbReference type="ChEBI" id="CHEBI:57604"/>
        <dbReference type="ChEBI" id="CHEBI:58272"/>
        <dbReference type="ChEBI" id="CHEBI:456216"/>
        <dbReference type="EC" id="2.7.2.3"/>
    </reaction>
</comment>
<keyword evidence="20" id="KW-1185">Reference proteome</keyword>
<keyword evidence="11 17" id="KW-0418">Kinase</keyword>
<dbReference type="VEuPathDB" id="PiroplasmaDB:BMR1_03g00625"/>
<organism evidence="19 20">
    <name type="scientific">Babesia microti (strain RI)</name>
    <dbReference type="NCBI Taxonomy" id="1133968"/>
    <lineage>
        <taxon>Eukaryota</taxon>
        <taxon>Sar</taxon>
        <taxon>Alveolata</taxon>
        <taxon>Apicomplexa</taxon>
        <taxon>Aconoidasida</taxon>
        <taxon>Piroplasmida</taxon>
        <taxon>Babesiidae</taxon>
        <taxon>Babesia</taxon>
    </lineage>
</organism>
<evidence type="ECO:0000256" key="1">
    <source>
        <dbReference type="ARBA" id="ARBA00000642"/>
    </source>
</evidence>